<sequence>MRPTTRITSTCLSLHSTRLSRRDLTFSTSAHKKSGFERQALIHTWVQQYHDLEQAKAHCREVKNSQSVFATLLPRLPTGQIASCTAAYCRDKQFPWTRRTMQAEMLVSDRICWPIWSYSHCGILLRDTLTSRHVSAFSGNWKGLLCIEGRTCRAVQWRQGRVVRDSHLHPLDKHIHGLATAEAVEKTVEET</sequence>
<dbReference type="Proteomes" id="UP000784294">
    <property type="component" value="Unassembled WGS sequence"/>
</dbReference>
<comment type="caution">
    <text evidence="1">The sequence shown here is derived from an EMBL/GenBank/DDBJ whole genome shotgun (WGS) entry which is preliminary data.</text>
</comment>
<organism evidence="1 2">
    <name type="scientific">Protopolystoma xenopodis</name>
    <dbReference type="NCBI Taxonomy" id="117903"/>
    <lineage>
        <taxon>Eukaryota</taxon>
        <taxon>Metazoa</taxon>
        <taxon>Spiralia</taxon>
        <taxon>Lophotrochozoa</taxon>
        <taxon>Platyhelminthes</taxon>
        <taxon>Monogenea</taxon>
        <taxon>Polyopisthocotylea</taxon>
        <taxon>Polystomatidea</taxon>
        <taxon>Polystomatidae</taxon>
        <taxon>Protopolystoma</taxon>
    </lineage>
</organism>
<dbReference type="AlphaFoldDB" id="A0A3S5A7U5"/>
<reference evidence="1" key="1">
    <citation type="submission" date="2018-11" db="EMBL/GenBank/DDBJ databases">
        <authorList>
            <consortium name="Pathogen Informatics"/>
        </authorList>
    </citation>
    <scope>NUCLEOTIDE SEQUENCE</scope>
</reference>
<name>A0A3S5A7U5_9PLAT</name>
<gene>
    <name evidence="1" type="ORF">PXEA_LOCUS7545</name>
</gene>
<proteinExistence type="predicted"/>
<evidence type="ECO:0000313" key="2">
    <source>
        <dbReference type="Proteomes" id="UP000784294"/>
    </source>
</evidence>
<evidence type="ECO:0000313" key="1">
    <source>
        <dbReference type="EMBL" id="VEL14105.1"/>
    </source>
</evidence>
<dbReference type="EMBL" id="CAAALY010020013">
    <property type="protein sequence ID" value="VEL14105.1"/>
    <property type="molecule type" value="Genomic_DNA"/>
</dbReference>
<protein>
    <submittedName>
        <fullName evidence="1">Uncharacterized protein</fullName>
    </submittedName>
</protein>
<keyword evidence="2" id="KW-1185">Reference proteome</keyword>
<accession>A0A3S5A7U5</accession>